<feature type="transmembrane region" description="Helical" evidence="2">
    <location>
        <begin position="81"/>
        <end position="104"/>
    </location>
</feature>
<comment type="similarity">
    <text evidence="1">Belongs to the protein kinase superfamily. ADCK protein kinase family.</text>
</comment>
<comment type="caution">
    <text evidence="4">The sequence shown here is derived from an EMBL/GenBank/DDBJ whole genome shotgun (WGS) entry which is preliminary data.</text>
</comment>
<dbReference type="GO" id="GO:0005524">
    <property type="term" value="F:ATP binding"/>
    <property type="evidence" value="ECO:0007669"/>
    <property type="project" value="InterPro"/>
</dbReference>
<dbReference type="Pfam" id="PF03109">
    <property type="entry name" value="ABC1"/>
    <property type="match status" value="1"/>
</dbReference>
<dbReference type="RefSeq" id="WP_167499038.1">
    <property type="nucleotide sequence ID" value="NZ_RKHY01000001.1"/>
</dbReference>
<gene>
    <name evidence="4" type="ORF">EDD35_2954</name>
</gene>
<protein>
    <submittedName>
        <fullName evidence="4">Ubiquinone biosynthesis protein</fullName>
    </submittedName>
</protein>
<evidence type="ECO:0000256" key="2">
    <source>
        <dbReference type="SAM" id="Phobius"/>
    </source>
</evidence>
<keyword evidence="2" id="KW-0812">Transmembrane</keyword>
<feature type="domain" description="Protein kinase" evidence="3">
    <location>
        <begin position="233"/>
        <end position="561"/>
    </location>
</feature>
<dbReference type="PANTHER" id="PTHR10566">
    <property type="entry name" value="CHAPERONE-ACTIVITY OF BC1 COMPLEX CABC1 -RELATED"/>
    <property type="match status" value="1"/>
</dbReference>
<keyword evidence="2" id="KW-0472">Membrane</keyword>
<dbReference type="SUPFAM" id="SSF56112">
    <property type="entry name" value="Protein kinase-like (PK-like)"/>
    <property type="match status" value="1"/>
</dbReference>
<evidence type="ECO:0000256" key="1">
    <source>
        <dbReference type="ARBA" id="ARBA00009670"/>
    </source>
</evidence>
<dbReference type="InterPro" id="IPR050154">
    <property type="entry name" value="UbiB_kinase"/>
</dbReference>
<dbReference type="GeneID" id="301844337"/>
<sequence>MCFDLGTDRAPGEITLSTALLGLLSVPVYVLMLWPLVVASRRVLGVRIGALRALLGAAAGWAVAGGLAVRIAPLTRASDPVYLGFLIPLAGCAFLATLIFLFLAEMAVPSGGGLGLLGRLRSLRARFARTRRYSQIMRIAVKHGIGPYLTGRRVTDSGRHATLARSLRRALEDGGATFVKLGQVLSTRPDVLPQVFVDELSLLQDRVAPVPFADVERELEAELGRPRAEVFAEFDPEPLGAASIAQVYRARLHSGEDVVVKVRRPGIDRIVERDLDIVFRVARSLQLRAAWARSLGVLDLAEGFRAALTEELDFRVEARNLTAVAAAENGSGLALPAVHAKLSGERVLVMRRLDGVPVREGIGDVPAERRAVLARGLLDSLLRQVLLHGVFHADPHPGNVLLLADGNLGLLDFGSVGRLDSSLRGGLANLFAAVDRGDPEGLRDGLLEIVDRPDEIDEQRLERALGALMAKHLSHGRSPDVDMFTDLFRIIAEFRLSIPPAIAAVFRALATVEGTLALLSPGFDILGESRKFAGSVVGERLQPESLRGAATDELLALLPVLRRLPRRVDRLTSALEQGRLTVNVRTFADERDRAVVFGMLHEVLLALTGAATGLMAVLLLAGTGGPRVLPELTLNQVFGYNLLVVSALLGLRLLFVVFRAQRGGPG</sequence>
<dbReference type="InterPro" id="IPR000719">
    <property type="entry name" value="Prot_kinase_dom"/>
</dbReference>
<name>A0A3N2GVD0_9PSEU</name>
<dbReference type="Proteomes" id="UP000274843">
    <property type="component" value="Unassembled WGS sequence"/>
</dbReference>
<keyword evidence="2" id="KW-1133">Transmembrane helix</keyword>
<reference evidence="4 5" key="1">
    <citation type="submission" date="2018-11" db="EMBL/GenBank/DDBJ databases">
        <title>Sequencing the genomes of 1000 actinobacteria strains.</title>
        <authorList>
            <person name="Klenk H.-P."/>
        </authorList>
    </citation>
    <scope>NUCLEOTIDE SEQUENCE [LARGE SCALE GENOMIC DNA]</scope>
    <source>
        <strain evidence="4 5">DSM 44348</strain>
    </source>
</reference>
<dbReference type="GO" id="GO:0004672">
    <property type="term" value="F:protein kinase activity"/>
    <property type="evidence" value="ECO:0007669"/>
    <property type="project" value="InterPro"/>
</dbReference>
<evidence type="ECO:0000259" key="3">
    <source>
        <dbReference type="PROSITE" id="PS50011"/>
    </source>
</evidence>
<keyword evidence="5" id="KW-1185">Reference proteome</keyword>
<organism evidence="4 5">
    <name type="scientific">Amycolatopsis thermoflava</name>
    <dbReference type="NCBI Taxonomy" id="84480"/>
    <lineage>
        <taxon>Bacteria</taxon>
        <taxon>Bacillati</taxon>
        <taxon>Actinomycetota</taxon>
        <taxon>Actinomycetes</taxon>
        <taxon>Pseudonocardiales</taxon>
        <taxon>Pseudonocardiaceae</taxon>
        <taxon>Amycolatopsis</taxon>
        <taxon>Amycolatopsis methanolica group</taxon>
    </lineage>
</organism>
<dbReference type="CDD" id="cd05121">
    <property type="entry name" value="ABC1_ADCK3-like"/>
    <property type="match status" value="1"/>
</dbReference>
<feature type="transmembrane region" description="Helical" evidence="2">
    <location>
        <begin position="14"/>
        <end position="37"/>
    </location>
</feature>
<dbReference type="InterPro" id="IPR004147">
    <property type="entry name" value="ABC1_dom"/>
</dbReference>
<evidence type="ECO:0000313" key="5">
    <source>
        <dbReference type="Proteomes" id="UP000274843"/>
    </source>
</evidence>
<keyword evidence="4" id="KW-0830">Ubiquinone</keyword>
<proteinExistence type="inferred from homology"/>
<accession>A0A3N2GVD0</accession>
<dbReference type="AlphaFoldDB" id="A0A3N2GVD0"/>
<dbReference type="PANTHER" id="PTHR10566:SF113">
    <property type="entry name" value="PROTEIN ACTIVITY OF BC1 COMPLEX KINASE 7, CHLOROPLASTIC"/>
    <property type="match status" value="1"/>
</dbReference>
<feature type="transmembrane region" description="Helical" evidence="2">
    <location>
        <begin position="603"/>
        <end position="625"/>
    </location>
</feature>
<dbReference type="PROSITE" id="PS50011">
    <property type="entry name" value="PROTEIN_KINASE_DOM"/>
    <property type="match status" value="1"/>
</dbReference>
<dbReference type="InterPro" id="IPR011009">
    <property type="entry name" value="Kinase-like_dom_sf"/>
</dbReference>
<feature type="transmembrane region" description="Helical" evidence="2">
    <location>
        <begin position="49"/>
        <end position="69"/>
    </location>
</feature>
<dbReference type="EMBL" id="RKHY01000001">
    <property type="protein sequence ID" value="ROS40616.1"/>
    <property type="molecule type" value="Genomic_DNA"/>
</dbReference>
<evidence type="ECO:0000313" key="4">
    <source>
        <dbReference type="EMBL" id="ROS40616.1"/>
    </source>
</evidence>
<feature type="transmembrane region" description="Helical" evidence="2">
    <location>
        <begin position="637"/>
        <end position="658"/>
    </location>
</feature>